<evidence type="ECO:0000256" key="1">
    <source>
        <dbReference type="ARBA" id="ARBA00004141"/>
    </source>
</evidence>
<keyword evidence="4 6" id="KW-1133">Transmembrane helix</keyword>
<organism evidence="7 8">
    <name type="scientific">Candidatus Amulumruptor caecigallinarius</name>
    <dbReference type="NCBI Taxonomy" id="2109911"/>
    <lineage>
        <taxon>Bacteria</taxon>
        <taxon>Pseudomonadati</taxon>
        <taxon>Bacteroidota</taxon>
        <taxon>Bacteroidia</taxon>
        <taxon>Bacteroidales</taxon>
        <taxon>Muribaculaceae</taxon>
        <taxon>Candidatus Amulumruptor</taxon>
    </lineage>
</organism>
<dbReference type="GO" id="GO:0005315">
    <property type="term" value="F:phosphate transmembrane transporter activity"/>
    <property type="evidence" value="ECO:0007669"/>
    <property type="project" value="InterPro"/>
</dbReference>
<dbReference type="InterPro" id="IPR001204">
    <property type="entry name" value="Phos_transporter"/>
</dbReference>
<proteinExistence type="inferred from homology"/>
<feature type="transmembrane region" description="Helical" evidence="6">
    <location>
        <begin position="77"/>
        <end position="100"/>
    </location>
</feature>
<dbReference type="AlphaFoldDB" id="A0A4Q0U9B7"/>
<feature type="transmembrane region" description="Helical" evidence="6">
    <location>
        <begin position="427"/>
        <end position="446"/>
    </location>
</feature>
<feature type="transmembrane region" description="Helical" evidence="6">
    <location>
        <begin position="489"/>
        <end position="506"/>
    </location>
</feature>
<sequence length="759" mass="83843">MDPFFVGIIVFLFVLAVFDLSVGVSNDAVNFLNSAVGTKVASYKRIILVAGLGVFIGAVMSNGMMDIARHGIFRPEYFSFFDILCICMAVMVTDIVLLDIFNNLGMPTSTTVSLVFGLLGATFATSLLKIYGGESGLDLVHMINSQKALEIILGIFLSVAIAFIFGVIVQFLSRMLFSFDLKTKMKWKAGIFGGIATTAIVYFMLIKGAKSLTFMTPEVKGWIDGHQMLIVLGSLVFFSVLMQVLHWCKVNVLKVTVLLGTFALAMAFSGNDLVNFIGVPLTGFESFLDYSAHGTGDPSGFMMDSLNGPASTPIYFLLAAGVVMVVSLATSPKVRHVSKTEVSLGSQMEGDEIFSSSKIGRQLVRWTQRSLDTVKSNTPASVRRWLNHRFDSEKMDLDEGAAFDLVRGTVNLMLAGVLIAVGTSLKLPLSTTFVTFMVAMGTSLADRAWSRESAVFRITGVITVIGGWFVTAFVAFSAAALIASAMHLGGLWVLYLFAVLAIIILIRSNRRFRRKQAEVEQTTVLGQLLGSKDEHEKRVLFRTYMTDCQLDVLNHARETYDAMAKGFINEDARKLRKATRKVVKYKTTIKEYRRKQMLGLRGLAAVDTLRYSSPMHLSNNALSDINYCLRRMGESCLEHVDNNFRPLPKEQAAMLADIAGQVDTLYADSVEAIKSGDGEAIAAVRIECNRQKLEAAKRVGVLIEQLRTVSTDQLKVMYVYLNMLQETREMLAMLHKMLRAAYRIQRPTIEPEGQELIMG</sequence>
<comment type="similarity">
    <text evidence="6">Belongs to the inorganic phosphate transporter (PiT) (TC 2.A.20) family.</text>
</comment>
<feature type="transmembrane region" description="Helical" evidence="6">
    <location>
        <begin position="46"/>
        <end position="65"/>
    </location>
</feature>
<feature type="transmembrane region" description="Helical" evidence="6">
    <location>
        <begin position="226"/>
        <end position="245"/>
    </location>
</feature>
<feature type="transmembrane region" description="Helical" evidence="6">
    <location>
        <begin position="312"/>
        <end position="330"/>
    </location>
</feature>
<evidence type="ECO:0000256" key="6">
    <source>
        <dbReference type="RuleBase" id="RU363058"/>
    </source>
</evidence>
<dbReference type="EMBL" id="DYXT01000051">
    <property type="protein sequence ID" value="HJE40016.1"/>
    <property type="molecule type" value="Genomic_DNA"/>
</dbReference>
<dbReference type="Pfam" id="PF01384">
    <property type="entry name" value="PHO4"/>
    <property type="match status" value="1"/>
</dbReference>
<keyword evidence="6" id="KW-0592">Phosphate transport</keyword>
<keyword evidence="3 6" id="KW-0812">Transmembrane</keyword>
<dbReference type="GO" id="GO:0035435">
    <property type="term" value="P:phosphate ion transmembrane transport"/>
    <property type="evidence" value="ECO:0007669"/>
    <property type="project" value="TreeGrafter"/>
</dbReference>
<evidence type="ECO:0000256" key="2">
    <source>
        <dbReference type="ARBA" id="ARBA00022448"/>
    </source>
</evidence>
<dbReference type="Proteomes" id="UP000711407">
    <property type="component" value="Unassembled WGS sequence"/>
</dbReference>
<evidence type="ECO:0000256" key="5">
    <source>
        <dbReference type="ARBA" id="ARBA00023136"/>
    </source>
</evidence>
<gene>
    <name evidence="7" type="ORF">K8V47_09720</name>
</gene>
<name>A0A4Q0U9B7_9BACT</name>
<dbReference type="GO" id="GO:0016020">
    <property type="term" value="C:membrane"/>
    <property type="evidence" value="ECO:0007669"/>
    <property type="project" value="UniProtKB-SubCell"/>
</dbReference>
<feature type="transmembrane region" description="Helical" evidence="6">
    <location>
        <begin position="252"/>
        <end position="270"/>
    </location>
</feature>
<evidence type="ECO:0000256" key="4">
    <source>
        <dbReference type="ARBA" id="ARBA00022989"/>
    </source>
</evidence>
<evidence type="ECO:0000313" key="8">
    <source>
        <dbReference type="Proteomes" id="UP000711407"/>
    </source>
</evidence>
<feature type="transmembrane region" description="Helical" evidence="6">
    <location>
        <begin position="151"/>
        <end position="177"/>
    </location>
</feature>
<keyword evidence="2 6" id="KW-0813">Transport</keyword>
<dbReference type="PANTHER" id="PTHR11101:SF16">
    <property type="entry name" value="PHOSPHATE TRANSPORTER"/>
    <property type="match status" value="1"/>
</dbReference>
<protein>
    <recommendedName>
        <fullName evidence="6">Phosphate transporter</fullName>
    </recommendedName>
</protein>
<evidence type="ECO:0000256" key="3">
    <source>
        <dbReference type="ARBA" id="ARBA00022692"/>
    </source>
</evidence>
<keyword evidence="5 6" id="KW-0472">Membrane</keyword>
<feature type="transmembrane region" description="Helical" evidence="6">
    <location>
        <begin position="112"/>
        <end position="131"/>
    </location>
</feature>
<reference evidence="7" key="2">
    <citation type="submission" date="2021-09" db="EMBL/GenBank/DDBJ databases">
        <authorList>
            <person name="Gilroy R."/>
        </authorList>
    </citation>
    <scope>NUCLEOTIDE SEQUENCE</scope>
    <source>
        <strain evidence="7">4100</strain>
    </source>
</reference>
<feature type="transmembrane region" description="Helical" evidence="6">
    <location>
        <begin position="458"/>
        <end position="483"/>
    </location>
</feature>
<feature type="transmembrane region" description="Helical" evidence="6">
    <location>
        <begin position="189"/>
        <end position="206"/>
    </location>
</feature>
<reference evidence="7" key="1">
    <citation type="journal article" date="2021" name="PeerJ">
        <title>Extensive microbial diversity within the chicken gut microbiome revealed by metagenomics and culture.</title>
        <authorList>
            <person name="Gilroy R."/>
            <person name="Ravi A."/>
            <person name="Getino M."/>
            <person name="Pursley I."/>
            <person name="Horton D.L."/>
            <person name="Alikhan N.F."/>
            <person name="Baker D."/>
            <person name="Gharbi K."/>
            <person name="Hall N."/>
            <person name="Watson M."/>
            <person name="Adriaenssens E.M."/>
            <person name="Foster-Nyarko E."/>
            <person name="Jarju S."/>
            <person name="Secka A."/>
            <person name="Antonio M."/>
            <person name="Oren A."/>
            <person name="Chaudhuri R.R."/>
            <person name="La Ragione R."/>
            <person name="Hildebrand F."/>
            <person name="Pallen M.J."/>
        </authorList>
    </citation>
    <scope>NUCLEOTIDE SEQUENCE</scope>
    <source>
        <strain evidence="7">4100</strain>
    </source>
</reference>
<comment type="subcellular location">
    <subcellularLocation>
        <location evidence="1 6">Membrane</location>
        <topology evidence="1 6">Multi-pass membrane protein</topology>
    </subcellularLocation>
</comment>
<evidence type="ECO:0000313" key="7">
    <source>
        <dbReference type="EMBL" id="HJE40016.1"/>
    </source>
</evidence>
<comment type="caution">
    <text evidence="7">The sequence shown here is derived from an EMBL/GenBank/DDBJ whole genome shotgun (WGS) entry which is preliminary data.</text>
</comment>
<feature type="transmembrane region" description="Helical" evidence="6">
    <location>
        <begin position="6"/>
        <end position="25"/>
    </location>
</feature>
<accession>A0A4Q0U9B7</accession>
<dbReference type="PANTHER" id="PTHR11101">
    <property type="entry name" value="PHOSPHATE TRANSPORTER"/>
    <property type="match status" value="1"/>
</dbReference>